<sequence>MDVGFTFKHVIAKIKGNHTPKGFWNGTFKLINSAKIKVIELEIKICKDKVSREVKIDEAIIIVEQPLEYRSRELIPRKI</sequence>
<accession>A0A2P5BNP0</accession>
<evidence type="ECO:0000313" key="1">
    <source>
        <dbReference type="EMBL" id="PON50418.1"/>
    </source>
</evidence>
<dbReference type="Proteomes" id="UP000237105">
    <property type="component" value="Unassembled WGS sequence"/>
</dbReference>
<keyword evidence="2" id="KW-1185">Reference proteome</keyword>
<organism evidence="1 2">
    <name type="scientific">Parasponia andersonii</name>
    <name type="common">Sponia andersonii</name>
    <dbReference type="NCBI Taxonomy" id="3476"/>
    <lineage>
        <taxon>Eukaryota</taxon>
        <taxon>Viridiplantae</taxon>
        <taxon>Streptophyta</taxon>
        <taxon>Embryophyta</taxon>
        <taxon>Tracheophyta</taxon>
        <taxon>Spermatophyta</taxon>
        <taxon>Magnoliopsida</taxon>
        <taxon>eudicotyledons</taxon>
        <taxon>Gunneridae</taxon>
        <taxon>Pentapetalae</taxon>
        <taxon>rosids</taxon>
        <taxon>fabids</taxon>
        <taxon>Rosales</taxon>
        <taxon>Cannabaceae</taxon>
        <taxon>Parasponia</taxon>
    </lineage>
</organism>
<proteinExistence type="predicted"/>
<evidence type="ECO:0000313" key="2">
    <source>
        <dbReference type="Proteomes" id="UP000237105"/>
    </source>
</evidence>
<dbReference type="AlphaFoldDB" id="A0A2P5BNP0"/>
<protein>
    <submittedName>
        <fullName evidence="1">Uncharacterized protein</fullName>
    </submittedName>
</protein>
<gene>
    <name evidence="1" type="ORF">PanWU01x14_222830</name>
</gene>
<dbReference type="EMBL" id="JXTB01000245">
    <property type="protein sequence ID" value="PON50418.1"/>
    <property type="molecule type" value="Genomic_DNA"/>
</dbReference>
<reference evidence="2" key="1">
    <citation type="submission" date="2016-06" db="EMBL/GenBank/DDBJ databases">
        <title>Parallel loss of symbiosis genes in relatives of nitrogen-fixing non-legume Parasponia.</title>
        <authorList>
            <person name="Van Velzen R."/>
            <person name="Holmer R."/>
            <person name="Bu F."/>
            <person name="Rutten L."/>
            <person name="Van Zeijl A."/>
            <person name="Liu W."/>
            <person name="Santuari L."/>
            <person name="Cao Q."/>
            <person name="Sharma T."/>
            <person name="Shen D."/>
            <person name="Roswanjaya Y."/>
            <person name="Wardhani T."/>
            <person name="Kalhor M.S."/>
            <person name="Jansen J."/>
            <person name="Van den Hoogen J."/>
            <person name="Gungor B."/>
            <person name="Hartog M."/>
            <person name="Hontelez J."/>
            <person name="Verver J."/>
            <person name="Yang W.-C."/>
            <person name="Schijlen E."/>
            <person name="Repin R."/>
            <person name="Schilthuizen M."/>
            <person name="Schranz E."/>
            <person name="Heidstra R."/>
            <person name="Miyata K."/>
            <person name="Fedorova E."/>
            <person name="Kohlen W."/>
            <person name="Bisseling T."/>
            <person name="Smit S."/>
            <person name="Geurts R."/>
        </authorList>
    </citation>
    <scope>NUCLEOTIDE SEQUENCE [LARGE SCALE GENOMIC DNA]</scope>
    <source>
        <strain evidence="2">cv. WU1-14</strain>
    </source>
</reference>
<comment type="caution">
    <text evidence="1">The sequence shown here is derived from an EMBL/GenBank/DDBJ whole genome shotgun (WGS) entry which is preliminary data.</text>
</comment>
<name>A0A2P5BNP0_PARAD</name>